<reference evidence="1" key="2">
    <citation type="journal article" date="2015" name="Data Brief">
        <title>Shoot transcriptome of the giant reed, Arundo donax.</title>
        <authorList>
            <person name="Barrero R.A."/>
            <person name="Guerrero F.D."/>
            <person name="Moolhuijzen P."/>
            <person name="Goolsby J.A."/>
            <person name="Tidwell J."/>
            <person name="Bellgard S.E."/>
            <person name="Bellgard M.I."/>
        </authorList>
    </citation>
    <scope>NUCLEOTIDE SEQUENCE</scope>
    <source>
        <tissue evidence="1">Shoot tissue taken approximately 20 cm above the soil surface</tissue>
    </source>
</reference>
<protein>
    <submittedName>
        <fullName evidence="1">Uncharacterized protein</fullName>
    </submittedName>
</protein>
<organism evidence="1">
    <name type="scientific">Arundo donax</name>
    <name type="common">Giant reed</name>
    <name type="synonym">Donax arundinaceus</name>
    <dbReference type="NCBI Taxonomy" id="35708"/>
    <lineage>
        <taxon>Eukaryota</taxon>
        <taxon>Viridiplantae</taxon>
        <taxon>Streptophyta</taxon>
        <taxon>Embryophyta</taxon>
        <taxon>Tracheophyta</taxon>
        <taxon>Spermatophyta</taxon>
        <taxon>Magnoliopsida</taxon>
        <taxon>Liliopsida</taxon>
        <taxon>Poales</taxon>
        <taxon>Poaceae</taxon>
        <taxon>PACMAD clade</taxon>
        <taxon>Arundinoideae</taxon>
        <taxon>Arundineae</taxon>
        <taxon>Arundo</taxon>
    </lineage>
</organism>
<name>A0A0A9A2E1_ARUDO</name>
<proteinExistence type="predicted"/>
<sequence length="21" mass="2448">MLGTVNTDIIQLLIELTFLYH</sequence>
<evidence type="ECO:0000313" key="1">
    <source>
        <dbReference type="EMBL" id="JAD45834.1"/>
    </source>
</evidence>
<reference evidence="1" key="1">
    <citation type="submission" date="2014-09" db="EMBL/GenBank/DDBJ databases">
        <authorList>
            <person name="Magalhaes I.L.F."/>
            <person name="Oliveira U."/>
            <person name="Santos F.R."/>
            <person name="Vidigal T.H.D.A."/>
            <person name="Brescovit A.D."/>
            <person name="Santos A.J."/>
        </authorList>
    </citation>
    <scope>NUCLEOTIDE SEQUENCE</scope>
    <source>
        <tissue evidence="1">Shoot tissue taken approximately 20 cm above the soil surface</tissue>
    </source>
</reference>
<dbReference type="EMBL" id="GBRH01252061">
    <property type="protein sequence ID" value="JAD45834.1"/>
    <property type="molecule type" value="Transcribed_RNA"/>
</dbReference>
<dbReference type="AlphaFoldDB" id="A0A0A9A2E1"/>
<accession>A0A0A9A2E1</accession>